<accession>A0A3B0PPK9</accession>
<proteinExistence type="predicted"/>
<dbReference type="Proteomes" id="UP000257559">
    <property type="component" value="Chromosome"/>
</dbReference>
<name>A0A3B0PPK9_9BACT</name>
<evidence type="ECO:0000313" key="1">
    <source>
        <dbReference type="EMBL" id="SYV96695.1"/>
    </source>
</evidence>
<dbReference type="Pfam" id="PF13412">
    <property type="entry name" value="HTH_24"/>
    <property type="match status" value="1"/>
</dbReference>
<dbReference type="EMBL" id="LS991951">
    <property type="protein sequence ID" value="SYV96695.1"/>
    <property type="molecule type" value="Genomic_DNA"/>
</dbReference>
<reference evidence="2" key="1">
    <citation type="submission" date="2018-06" db="EMBL/GenBank/DDBJ databases">
        <authorList>
            <consortium name="Pathogen Informatics"/>
        </authorList>
    </citation>
    <scope>NUCLEOTIDE SEQUENCE [LARGE SCALE GENOMIC DNA]</scope>
    <source>
        <strain evidence="2">NCTC10132</strain>
    </source>
</reference>
<dbReference type="KEGG" id="medw:NCTC10132_00025"/>
<keyword evidence="2" id="KW-1185">Reference proteome</keyword>
<evidence type="ECO:0000313" key="2">
    <source>
        <dbReference type="Proteomes" id="UP000257559"/>
    </source>
</evidence>
<dbReference type="RefSeq" id="WP_117274915.1">
    <property type="nucleotide sequence ID" value="NZ_CP114370.1"/>
</dbReference>
<dbReference type="InterPro" id="IPR036388">
    <property type="entry name" value="WH-like_DNA-bd_sf"/>
</dbReference>
<sequence>MQKAMTKYEKRKHKLLMFVMSNPEMSNEAIAKKFKISTRTVTRYRRLLKDNEYIISYEDLVHKNKHNQ</sequence>
<dbReference type="Gene3D" id="1.10.10.10">
    <property type="entry name" value="Winged helix-like DNA-binding domain superfamily/Winged helix DNA-binding domain"/>
    <property type="match status" value="1"/>
</dbReference>
<dbReference type="AlphaFoldDB" id="A0A3B0PPK9"/>
<dbReference type="OrthoDB" id="9968198at2"/>
<dbReference type="InterPro" id="IPR036390">
    <property type="entry name" value="WH_DNA-bd_sf"/>
</dbReference>
<dbReference type="SUPFAM" id="SSF46785">
    <property type="entry name" value="Winged helix' DNA-binding domain"/>
    <property type="match status" value="1"/>
</dbReference>
<organism evidence="1 2">
    <name type="scientific">Mycoplasmopsis edwardii</name>
    <dbReference type="NCBI Taxonomy" id="53558"/>
    <lineage>
        <taxon>Bacteria</taxon>
        <taxon>Bacillati</taxon>
        <taxon>Mycoplasmatota</taxon>
        <taxon>Mycoplasmoidales</taxon>
        <taxon>Metamycoplasmataceae</taxon>
        <taxon>Mycoplasmopsis</taxon>
    </lineage>
</organism>
<gene>
    <name evidence="1" type="primary">MCYN0065</name>
    <name evidence="1" type="ORF">NCTC10132_00025</name>
</gene>
<protein>
    <submittedName>
        <fullName evidence="1">Uncharacterized protein conserved in archaea</fullName>
    </submittedName>
</protein>